<evidence type="ECO:0000256" key="3">
    <source>
        <dbReference type="ARBA" id="ARBA00022840"/>
    </source>
</evidence>
<dbReference type="RefSeq" id="XP_002500268.1">
    <property type="nucleotide sequence ID" value="XM_002500222.1"/>
</dbReference>
<dbReference type="GO" id="GO:0005524">
    <property type="term" value="F:ATP binding"/>
    <property type="evidence" value="ECO:0007669"/>
    <property type="project" value="UniProtKB-UniRule"/>
</dbReference>
<feature type="binding site" evidence="5">
    <location>
        <begin position="119"/>
        <end position="126"/>
    </location>
    <ligand>
        <name>ATP</name>
        <dbReference type="ChEBI" id="CHEBI:30616"/>
    </ligand>
</feature>
<dbReference type="GO" id="GO:0005871">
    <property type="term" value="C:kinesin complex"/>
    <property type="evidence" value="ECO:0007669"/>
    <property type="project" value="TreeGrafter"/>
</dbReference>
<dbReference type="Proteomes" id="UP000002009">
    <property type="component" value="Chromosome 2"/>
</dbReference>
<keyword evidence="4 5" id="KW-0505">Motor protein</keyword>
<dbReference type="GO" id="GO:0005874">
    <property type="term" value="C:microtubule"/>
    <property type="evidence" value="ECO:0007669"/>
    <property type="project" value="UniProtKB-KW"/>
</dbReference>
<dbReference type="GO" id="GO:0007018">
    <property type="term" value="P:microtubule-based movement"/>
    <property type="evidence" value="ECO:0007669"/>
    <property type="project" value="InterPro"/>
</dbReference>
<comment type="similarity">
    <text evidence="5">Belongs to the TRAFAC class myosin-kinesin ATPase superfamily. Kinesin family.</text>
</comment>
<dbReference type="SMART" id="SM00129">
    <property type="entry name" value="KISc"/>
    <property type="match status" value="1"/>
</dbReference>
<proteinExistence type="inferred from homology"/>
<dbReference type="eggNOG" id="KOG0243">
    <property type="taxonomic scope" value="Eukaryota"/>
</dbReference>
<protein>
    <recommendedName>
        <fullName evidence="6">Kinesin motor domain-containing protein</fullName>
    </recommendedName>
</protein>
<dbReference type="GO" id="GO:0016887">
    <property type="term" value="F:ATP hydrolysis activity"/>
    <property type="evidence" value="ECO:0007669"/>
    <property type="project" value="TreeGrafter"/>
</dbReference>
<evidence type="ECO:0000256" key="5">
    <source>
        <dbReference type="PROSITE-ProRule" id="PRU00283"/>
    </source>
</evidence>
<evidence type="ECO:0000259" key="6">
    <source>
        <dbReference type="PROSITE" id="PS50067"/>
    </source>
</evidence>
<dbReference type="AlphaFoldDB" id="C1DZ10"/>
<dbReference type="InterPro" id="IPR036961">
    <property type="entry name" value="Kinesin_motor_dom_sf"/>
</dbReference>
<evidence type="ECO:0000256" key="4">
    <source>
        <dbReference type="ARBA" id="ARBA00023175"/>
    </source>
</evidence>
<keyword evidence="8" id="KW-1185">Reference proteome</keyword>
<sequence length="473" mass="51676">MPPRTLVKKTAAKKPAPAAAVRDDLVAPPVFARILPKNVGGHRDDGKAVAKRLKSWSEEKDDARVTLSDGHGETHYTFPTRVFGPDASQEELFNEVAGPLLERFLHPSDPQSAFLFAYGQTGTGKTHTIMGPEESWDEVRHSKWGLFPRIVDAVLTTMRGRDASHAFSCTLSAVEFYFCQGFDLLDDHAQVDVRDGDLLGRKQVEVKSLADVLKVLAAVREHRTTASTKMNPALKAAGGKEKDNKTHGGSSRSHCVLHCVLRIVDRSTRDVKCVSFGTMDLAGAERPKSNDNGFASVMDAVLTYWRDPSQVKPCAQAAIINMELAALRSSVVQAAEAHRRGRRVGAPTQLGTAAVNYMTDVFDGRCHVANIVTLSQAPKCGWETWFACTYAEDVAKLRMPDDLPSAKGKNIGKWHMQCAAMNESAKAALERTPPKGHPSSKFYMRRKVEARHWAQEAKIVAALAAKVAPGAEA</sequence>
<dbReference type="PROSITE" id="PS50067">
    <property type="entry name" value="KINESIN_MOTOR_2"/>
    <property type="match status" value="1"/>
</dbReference>
<dbReference type="Gene3D" id="3.40.850.10">
    <property type="entry name" value="Kinesin motor domain"/>
    <property type="match status" value="1"/>
</dbReference>
<organism evidence="7 8">
    <name type="scientific">Micromonas commoda (strain RCC299 / NOUM17 / CCMP2709)</name>
    <name type="common">Picoplanktonic green alga</name>
    <dbReference type="NCBI Taxonomy" id="296587"/>
    <lineage>
        <taxon>Eukaryota</taxon>
        <taxon>Viridiplantae</taxon>
        <taxon>Chlorophyta</taxon>
        <taxon>Mamiellophyceae</taxon>
        <taxon>Mamiellales</taxon>
        <taxon>Mamiellaceae</taxon>
        <taxon>Micromonas</taxon>
    </lineage>
</organism>
<accession>C1DZ10</accession>
<keyword evidence="3 5" id="KW-0067">ATP-binding</keyword>
<keyword evidence="1" id="KW-0493">Microtubule</keyword>
<dbReference type="PANTHER" id="PTHR24115:SF1008">
    <property type="entry name" value="KINESIN-LIKE PROTEIN SUBITO"/>
    <property type="match status" value="1"/>
</dbReference>
<dbReference type="KEGG" id="mis:MICPUN_55759"/>
<dbReference type="OrthoDB" id="123929at2759"/>
<dbReference type="EMBL" id="CP001323">
    <property type="protein sequence ID" value="ACO61526.1"/>
    <property type="molecule type" value="Genomic_DNA"/>
</dbReference>
<dbReference type="GO" id="GO:0005634">
    <property type="term" value="C:nucleus"/>
    <property type="evidence" value="ECO:0007669"/>
    <property type="project" value="TreeGrafter"/>
</dbReference>
<dbReference type="InterPro" id="IPR027640">
    <property type="entry name" value="Kinesin-like_fam"/>
</dbReference>
<evidence type="ECO:0000313" key="8">
    <source>
        <dbReference type="Proteomes" id="UP000002009"/>
    </source>
</evidence>
<gene>
    <name evidence="7" type="ORF">MICPUN_55759</name>
</gene>
<dbReference type="InParanoid" id="C1DZ10"/>
<dbReference type="InterPro" id="IPR027417">
    <property type="entry name" value="P-loop_NTPase"/>
</dbReference>
<dbReference type="GO" id="GO:0008017">
    <property type="term" value="F:microtubule binding"/>
    <property type="evidence" value="ECO:0007669"/>
    <property type="project" value="InterPro"/>
</dbReference>
<dbReference type="PRINTS" id="PR00380">
    <property type="entry name" value="KINESINHEAVY"/>
</dbReference>
<dbReference type="InterPro" id="IPR001752">
    <property type="entry name" value="Kinesin_motor_dom"/>
</dbReference>
<evidence type="ECO:0000256" key="2">
    <source>
        <dbReference type="ARBA" id="ARBA00022741"/>
    </source>
</evidence>
<dbReference type="STRING" id="296587.C1DZ10"/>
<reference evidence="7 8" key="1">
    <citation type="journal article" date="2009" name="Science">
        <title>Green evolution and dynamic adaptations revealed by genomes of the marine picoeukaryotes Micromonas.</title>
        <authorList>
            <person name="Worden A.Z."/>
            <person name="Lee J.H."/>
            <person name="Mock T."/>
            <person name="Rouze P."/>
            <person name="Simmons M.P."/>
            <person name="Aerts A.L."/>
            <person name="Allen A.E."/>
            <person name="Cuvelier M.L."/>
            <person name="Derelle E."/>
            <person name="Everett M.V."/>
            <person name="Foulon E."/>
            <person name="Grimwood J."/>
            <person name="Gundlach H."/>
            <person name="Henrissat B."/>
            <person name="Napoli C."/>
            <person name="McDonald S.M."/>
            <person name="Parker M.S."/>
            <person name="Rombauts S."/>
            <person name="Salamov A."/>
            <person name="Von Dassow P."/>
            <person name="Badger J.H."/>
            <person name="Coutinho P.M."/>
            <person name="Demir E."/>
            <person name="Dubchak I."/>
            <person name="Gentemann C."/>
            <person name="Eikrem W."/>
            <person name="Gready J.E."/>
            <person name="John U."/>
            <person name="Lanier W."/>
            <person name="Lindquist E.A."/>
            <person name="Lucas S."/>
            <person name="Mayer K.F."/>
            <person name="Moreau H."/>
            <person name="Not F."/>
            <person name="Otillar R."/>
            <person name="Panaud O."/>
            <person name="Pangilinan J."/>
            <person name="Paulsen I."/>
            <person name="Piegu B."/>
            <person name="Poliakov A."/>
            <person name="Robbens S."/>
            <person name="Schmutz J."/>
            <person name="Toulza E."/>
            <person name="Wyss T."/>
            <person name="Zelensky A."/>
            <person name="Zhou K."/>
            <person name="Armbrust E.V."/>
            <person name="Bhattacharya D."/>
            <person name="Goodenough U.W."/>
            <person name="Van de Peer Y."/>
            <person name="Grigoriev I.V."/>
        </authorList>
    </citation>
    <scope>NUCLEOTIDE SEQUENCE [LARGE SCALE GENOMIC DNA]</scope>
    <source>
        <strain evidence="8">RCC299 / NOUM17</strain>
    </source>
</reference>
<evidence type="ECO:0000256" key="1">
    <source>
        <dbReference type="ARBA" id="ARBA00022701"/>
    </source>
</evidence>
<evidence type="ECO:0000313" key="7">
    <source>
        <dbReference type="EMBL" id="ACO61526.1"/>
    </source>
</evidence>
<dbReference type="Pfam" id="PF00225">
    <property type="entry name" value="Kinesin"/>
    <property type="match status" value="1"/>
</dbReference>
<dbReference type="GeneID" id="8241458"/>
<feature type="domain" description="Kinesin motor" evidence="6">
    <location>
        <begin position="27"/>
        <end position="286"/>
    </location>
</feature>
<keyword evidence="2 5" id="KW-0547">Nucleotide-binding</keyword>
<dbReference type="GO" id="GO:0003777">
    <property type="term" value="F:microtubule motor activity"/>
    <property type="evidence" value="ECO:0007669"/>
    <property type="project" value="InterPro"/>
</dbReference>
<name>C1DZ10_MICCC</name>
<dbReference type="SUPFAM" id="SSF52540">
    <property type="entry name" value="P-loop containing nucleoside triphosphate hydrolases"/>
    <property type="match status" value="1"/>
</dbReference>
<dbReference type="PANTHER" id="PTHR24115">
    <property type="entry name" value="KINESIN-RELATED"/>
    <property type="match status" value="1"/>
</dbReference>